<keyword evidence="4" id="KW-1185">Reference proteome</keyword>
<evidence type="ECO:0000259" key="2">
    <source>
        <dbReference type="PROSITE" id="PS50815"/>
    </source>
</evidence>
<dbReference type="Pfam" id="PF02301">
    <property type="entry name" value="HORMA"/>
    <property type="match status" value="1"/>
</dbReference>
<evidence type="ECO:0000313" key="3">
    <source>
        <dbReference type="EMBL" id="KAF2074732.1"/>
    </source>
</evidence>
<dbReference type="GO" id="GO:0016035">
    <property type="term" value="C:zeta DNA polymerase complex"/>
    <property type="evidence" value="ECO:0007669"/>
    <property type="project" value="TreeGrafter"/>
</dbReference>
<dbReference type="SUPFAM" id="SSF56019">
    <property type="entry name" value="The spindle assembly checkpoint protein mad2"/>
    <property type="match status" value="1"/>
</dbReference>
<feature type="domain" description="HORMA" evidence="2">
    <location>
        <begin position="8"/>
        <end position="226"/>
    </location>
</feature>
<dbReference type="InterPro" id="IPR003511">
    <property type="entry name" value="HORMA_dom"/>
</dbReference>
<reference evidence="3" key="1">
    <citation type="submission" date="2020-01" db="EMBL/GenBank/DDBJ databases">
        <title>Development of genomics and gene disruption for Polysphondylium violaceum indicates a role for the polyketide synthase stlB in stalk morphogenesis.</title>
        <authorList>
            <person name="Narita B."/>
            <person name="Kawabe Y."/>
            <person name="Kin K."/>
            <person name="Saito T."/>
            <person name="Gibbs R."/>
            <person name="Kuspa A."/>
            <person name="Muzny D."/>
            <person name="Queller D."/>
            <person name="Richards S."/>
            <person name="Strassman J."/>
            <person name="Sucgang R."/>
            <person name="Worley K."/>
            <person name="Schaap P."/>
        </authorList>
    </citation>
    <scope>NUCLEOTIDE SEQUENCE</scope>
    <source>
        <strain evidence="3">QSvi11</strain>
    </source>
</reference>
<proteinExistence type="predicted"/>
<gene>
    <name evidence="3" type="ORF">CYY_003964</name>
</gene>
<dbReference type="PROSITE" id="PS50815">
    <property type="entry name" value="HORMA"/>
    <property type="match status" value="1"/>
</dbReference>
<sequence>MFNNSNNHEFFDIVLEFIETAFHTILYIKGVYPSCLFTRALKYDIPVPISRASSLSVYIANSLNSLKPLIVNGTVDRIELAIFDNNDTHADNINENRPIEKFIFSFQNNNNNNNNTETTIQPPEHNYYHMRNRVTNQQQPKLNLNELENSFKSFLLKLISNSEDSITNLSKKKKTTNHSSTVQQQQSQIPASDSSVDIYYVEKKDIEIKNVENDQQERDLRFEIIVNSGKGANSDLNPNLAQLLDIDPLKNNNNQNNNQNVYHNFKPTWINYSKQNNDAGDNLLNIIPLNIKISDGINCLNTFIEK</sequence>
<feature type="region of interest" description="Disordered" evidence="1">
    <location>
        <begin position="170"/>
        <end position="190"/>
    </location>
</feature>
<protein>
    <recommendedName>
        <fullName evidence="2">HORMA domain-containing protein</fullName>
    </recommendedName>
</protein>
<organism evidence="3 4">
    <name type="scientific">Polysphondylium violaceum</name>
    <dbReference type="NCBI Taxonomy" id="133409"/>
    <lineage>
        <taxon>Eukaryota</taxon>
        <taxon>Amoebozoa</taxon>
        <taxon>Evosea</taxon>
        <taxon>Eumycetozoa</taxon>
        <taxon>Dictyostelia</taxon>
        <taxon>Dictyosteliales</taxon>
        <taxon>Dictyosteliaceae</taxon>
        <taxon>Polysphondylium</taxon>
    </lineage>
</organism>
<dbReference type="OrthoDB" id="21254at2759"/>
<comment type="caution">
    <text evidence="3">The sequence shown here is derived from an EMBL/GenBank/DDBJ whole genome shotgun (WGS) entry which is preliminary data.</text>
</comment>
<dbReference type="Gene3D" id="3.30.900.10">
    <property type="entry name" value="HORMA domain"/>
    <property type="match status" value="1"/>
</dbReference>
<dbReference type="PANTHER" id="PTHR11842">
    <property type="entry name" value="MITOTIC SPINDLE ASSEMBLY CHECKPOINT PROTEIN MAD2"/>
    <property type="match status" value="1"/>
</dbReference>
<dbReference type="Proteomes" id="UP000695562">
    <property type="component" value="Unassembled WGS sequence"/>
</dbReference>
<accession>A0A8J4V5L9</accession>
<dbReference type="PANTHER" id="PTHR11842:SF10">
    <property type="entry name" value="MITOTIC SPINDLE ASSEMBLY CHECKPOINT PROTEIN MAD2B"/>
    <property type="match status" value="1"/>
</dbReference>
<dbReference type="InterPro" id="IPR045091">
    <property type="entry name" value="Mad2-like"/>
</dbReference>
<evidence type="ECO:0000313" key="4">
    <source>
        <dbReference type="Proteomes" id="UP000695562"/>
    </source>
</evidence>
<dbReference type="AlphaFoldDB" id="A0A8J4V5L9"/>
<dbReference type="EMBL" id="AJWJ01000132">
    <property type="protein sequence ID" value="KAF2074732.1"/>
    <property type="molecule type" value="Genomic_DNA"/>
</dbReference>
<name>A0A8J4V5L9_9MYCE</name>
<dbReference type="InterPro" id="IPR036570">
    <property type="entry name" value="HORMA_dom_sf"/>
</dbReference>
<evidence type="ECO:0000256" key="1">
    <source>
        <dbReference type="SAM" id="MobiDB-lite"/>
    </source>
</evidence>